<dbReference type="Pfam" id="PF03892">
    <property type="entry name" value="NapB"/>
    <property type="match status" value="1"/>
</dbReference>
<dbReference type="InterPro" id="IPR036280">
    <property type="entry name" value="Multihaem_cyt_sf"/>
</dbReference>
<comment type="similarity">
    <text evidence="2">Belongs to the NapB family.</text>
</comment>
<name>A0A2A4T972_9DELT</name>
<reference evidence="14" key="1">
    <citation type="submission" date="2017-08" db="EMBL/GenBank/DDBJ databases">
        <title>A dynamic microbial community with high functional redundancy inhabits the cold, oxic subseafloor aquifer.</title>
        <authorList>
            <person name="Tully B.J."/>
            <person name="Wheat C.G."/>
            <person name="Glazer B.T."/>
            <person name="Huber J.A."/>
        </authorList>
    </citation>
    <scope>NUCLEOTIDE SEQUENCE [LARGE SCALE GENOMIC DNA]</scope>
</reference>
<evidence type="ECO:0000256" key="4">
    <source>
        <dbReference type="ARBA" id="ARBA00022448"/>
    </source>
</evidence>
<dbReference type="InterPro" id="IPR005591">
    <property type="entry name" value="NapB"/>
</dbReference>
<evidence type="ECO:0000256" key="6">
    <source>
        <dbReference type="ARBA" id="ARBA00022723"/>
    </source>
</evidence>
<dbReference type="Gene3D" id="1.10.1130.10">
    <property type="entry name" value="Flavocytochrome C3, Chain A"/>
    <property type="match status" value="1"/>
</dbReference>
<dbReference type="SUPFAM" id="SSF48695">
    <property type="entry name" value="Multiheme cytochromes"/>
    <property type="match status" value="1"/>
</dbReference>
<evidence type="ECO:0000256" key="5">
    <source>
        <dbReference type="ARBA" id="ARBA00022617"/>
    </source>
</evidence>
<keyword evidence="6" id="KW-0479">Metal-binding</keyword>
<evidence type="ECO:0000256" key="8">
    <source>
        <dbReference type="ARBA" id="ARBA00022764"/>
    </source>
</evidence>
<dbReference type="GO" id="GO:0009061">
    <property type="term" value="P:anaerobic respiration"/>
    <property type="evidence" value="ECO:0007669"/>
    <property type="project" value="InterPro"/>
</dbReference>
<protein>
    <recommendedName>
        <fullName evidence="3">Periplasmic nitrate reductase, electron transfer subunit</fullName>
    </recommendedName>
    <alternativeName>
        <fullName evidence="11">Diheme cytochrome c NapB</fullName>
    </alternativeName>
</protein>
<feature type="signal peptide" evidence="12">
    <location>
        <begin position="1"/>
        <end position="22"/>
    </location>
</feature>
<dbReference type="EMBL" id="NVSR01000011">
    <property type="protein sequence ID" value="PCI29675.1"/>
    <property type="molecule type" value="Genomic_DNA"/>
</dbReference>
<comment type="subcellular location">
    <subcellularLocation>
        <location evidence="1">Periplasm</location>
    </subcellularLocation>
</comment>
<gene>
    <name evidence="13" type="ORF">COB67_03460</name>
</gene>
<comment type="caution">
    <text evidence="13">The sequence shown here is derived from an EMBL/GenBank/DDBJ whole genome shotgun (WGS) entry which is preliminary data.</text>
</comment>
<keyword evidence="5" id="KW-0349">Heme</keyword>
<dbReference type="Proteomes" id="UP000218113">
    <property type="component" value="Unassembled WGS sequence"/>
</dbReference>
<dbReference type="PANTHER" id="PTHR38604:SF1">
    <property type="entry name" value="PERIPLASMIC NITRATE REDUCTASE, ELECTRON TRANSFER SUBUNIT"/>
    <property type="match status" value="1"/>
</dbReference>
<evidence type="ECO:0000256" key="2">
    <source>
        <dbReference type="ARBA" id="ARBA00007368"/>
    </source>
</evidence>
<dbReference type="PROSITE" id="PS51257">
    <property type="entry name" value="PROKAR_LIPOPROTEIN"/>
    <property type="match status" value="1"/>
</dbReference>
<sequence>MMRTNKWVLIGASLIISTTLMSCSSSNTTDGEQPAVGENEISLRTESVFAETPILEAPQYNETEPGEGNEKFARSFYDAPPLVPHKVEDTATGEDCLDCHEEGDEETPGVSNSHKIKAVIKMVTRENTTSGQLHEVQGFAKVEEGINNERYNCTTCHVPQAMNLDPLVENEFSKVQPANAKKDILEDLNTFQY</sequence>
<keyword evidence="8" id="KW-0574">Periplasm</keyword>
<keyword evidence="10" id="KW-0408">Iron</keyword>
<organism evidence="13 14">
    <name type="scientific">SAR324 cluster bacterium</name>
    <dbReference type="NCBI Taxonomy" id="2024889"/>
    <lineage>
        <taxon>Bacteria</taxon>
        <taxon>Deltaproteobacteria</taxon>
        <taxon>SAR324 cluster</taxon>
    </lineage>
</organism>
<keyword evidence="4" id="KW-0813">Transport</keyword>
<evidence type="ECO:0000256" key="7">
    <source>
        <dbReference type="ARBA" id="ARBA00022729"/>
    </source>
</evidence>
<evidence type="ECO:0000313" key="13">
    <source>
        <dbReference type="EMBL" id="PCI29675.1"/>
    </source>
</evidence>
<keyword evidence="9" id="KW-0249">Electron transport</keyword>
<dbReference type="AlphaFoldDB" id="A0A2A4T972"/>
<dbReference type="PANTHER" id="PTHR38604">
    <property type="entry name" value="PERIPLASMIC NITRATE REDUCTASE, ELECTRON TRANSFER SUBUNIT"/>
    <property type="match status" value="1"/>
</dbReference>
<evidence type="ECO:0000256" key="3">
    <source>
        <dbReference type="ARBA" id="ARBA00013773"/>
    </source>
</evidence>
<proteinExistence type="inferred from homology"/>
<evidence type="ECO:0000256" key="9">
    <source>
        <dbReference type="ARBA" id="ARBA00022982"/>
    </source>
</evidence>
<dbReference type="GO" id="GO:0042597">
    <property type="term" value="C:periplasmic space"/>
    <property type="evidence" value="ECO:0007669"/>
    <property type="project" value="UniProtKB-SubCell"/>
</dbReference>
<evidence type="ECO:0000256" key="12">
    <source>
        <dbReference type="SAM" id="SignalP"/>
    </source>
</evidence>
<dbReference type="GO" id="GO:0046872">
    <property type="term" value="F:metal ion binding"/>
    <property type="evidence" value="ECO:0007669"/>
    <property type="project" value="UniProtKB-KW"/>
</dbReference>
<evidence type="ECO:0000313" key="14">
    <source>
        <dbReference type="Proteomes" id="UP000218113"/>
    </source>
</evidence>
<keyword evidence="7 12" id="KW-0732">Signal</keyword>
<evidence type="ECO:0000256" key="10">
    <source>
        <dbReference type="ARBA" id="ARBA00023004"/>
    </source>
</evidence>
<evidence type="ECO:0000256" key="11">
    <source>
        <dbReference type="ARBA" id="ARBA00031832"/>
    </source>
</evidence>
<evidence type="ECO:0000256" key="1">
    <source>
        <dbReference type="ARBA" id="ARBA00004418"/>
    </source>
</evidence>
<feature type="chain" id="PRO_5012449856" description="Periplasmic nitrate reductase, electron transfer subunit" evidence="12">
    <location>
        <begin position="23"/>
        <end position="193"/>
    </location>
</feature>
<accession>A0A2A4T972</accession>